<evidence type="ECO:0000313" key="2">
    <source>
        <dbReference type="Proteomes" id="UP000013834"/>
    </source>
</evidence>
<gene>
    <name evidence="1" type="ORF">SMG_02316</name>
</gene>
<reference evidence="1 2" key="1">
    <citation type="submission" date="2013-02" db="EMBL/GenBank/DDBJ databases">
        <title>The Genome Sequence of Enterococcus faecium VRE_84.</title>
        <authorList>
            <consortium name="The Broad Institute Genome Sequencing Platform"/>
            <consortium name="The Broad Institute Genome Sequencing Center for Infectious Disease"/>
            <person name="Earl A.M."/>
            <person name="Gilmore M.S."/>
            <person name="Lebreton F."/>
            <person name="Hammerum A.M."/>
            <person name="Jensen L.B."/>
            <person name="Guardabassi L."/>
            <person name="Walker B."/>
            <person name="Young S.K."/>
            <person name="Zeng Q."/>
            <person name="Gargeya S."/>
            <person name="Fitzgerald M."/>
            <person name="Haas B."/>
            <person name="Abouelleil A."/>
            <person name="Alvarado L."/>
            <person name="Arachchi H.M."/>
            <person name="Berlin A.M."/>
            <person name="Chapman S.B."/>
            <person name="Dewar J."/>
            <person name="Goldberg J."/>
            <person name="Griggs A."/>
            <person name="Gujja S."/>
            <person name="Hansen M."/>
            <person name="Howarth C."/>
            <person name="Imamovic A."/>
            <person name="Larimer J."/>
            <person name="McCowan C."/>
            <person name="Murphy C."/>
            <person name="Neiman D."/>
            <person name="Pearson M."/>
            <person name="Priest M."/>
            <person name="Roberts A."/>
            <person name="Saif S."/>
            <person name="Shea T."/>
            <person name="Sisk P."/>
            <person name="Sykes S."/>
            <person name="Wortman J."/>
            <person name="Nusbaum C."/>
            <person name="Birren B."/>
        </authorList>
    </citation>
    <scope>NUCLEOTIDE SEQUENCE [LARGE SCALE GENOMIC DNA]</scope>
    <source>
        <strain evidence="1 2">VRE 84</strain>
    </source>
</reference>
<dbReference type="Proteomes" id="UP000013834">
    <property type="component" value="Unassembled WGS sequence"/>
</dbReference>
<dbReference type="RefSeq" id="WP_010729054.1">
    <property type="nucleotide sequence ID" value="NZ_KB948134.1"/>
</dbReference>
<protein>
    <submittedName>
        <fullName evidence="1">Uncharacterized protein</fullName>
    </submittedName>
</protein>
<organism evidence="1 2">
    <name type="scientific">Enterococcus faecium EnGen0180</name>
    <dbReference type="NCBI Taxonomy" id="1157475"/>
    <lineage>
        <taxon>Bacteria</taxon>
        <taxon>Bacillati</taxon>
        <taxon>Bacillota</taxon>
        <taxon>Bacilli</taxon>
        <taxon>Lactobacillales</taxon>
        <taxon>Enterococcaceae</taxon>
        <taxon>Enterococcus</taxon>
    </lineage>
</organism>
<sequence>MKILVVNAWDLLKLPPVITLVNVLSNLEYKVTLITEGDYEDIREIIPASVEVINVNIKSNGNVLTSFSNFLSRKKVLRKIVADKMKYHDILWTTTDLTAREIGNDLFKYKHVMQLMELIEDMPMFPYQNIIKANLKEYAKNAYAVVVPEYNRAHILKTWWGLNKTPYILPNKQIYSEKIKSNNKLEEILEDTYDRKLILYQGVFKKERPLENFAKLSDKLPDDYLVCFMGPANSYIKSISRKYPKVKIIPFINPPEHLLVTKRAHIGLLPYLPNFEKGQHYSILNSLYSAPNKLFEYAEFGIPMLGTKVPGIEVPLSMNNMGISSNLDIDSLLNAIDNIEKNYDIYSSNAKKFYDKTDLHSIVKEIIIDE</sequence>
<name>A0A829F161_ENTFC</name>
<accession>A0A829F161</accession>
<dbReference type="Gene3D" id="3.40.50.2000">
    <property type="entry name" value="Glycogen Phosphorylase B"/>
    <property type="match status" value="1"/>
</dbReference>
<dbReference type="EMBL" id="AIVF01000041">
    <property type="protein sequence ID" value="EOG23451.1"/>
    <property type="molecule type" value="Genomic_DNA"/>
</dbReference>
<comment type="caution">
    <text evidence="1">The sequence shown here is derived from an EMBL/GenBank/DDBJ whole genome shotgun (WGS) entry which is preliminary data.</text>
</comment>
<evidence type="ECO:0000313" key="1">
    <source>
        <dbReference type="EMBL" id="EOG23451.1"/>
    </source>
</evidence>
<proteinExistence type="predicted"/>
<dbReference type="AlphaFoldDB" id="A0A829F161"/>
<dbReference type="SUPFAM" id="SSF53756">
    <property type="entry name" value="UDP-Glycosyltransferase/glycogen phosphorylase"/>
    <property type="match status" value="1"/>
</dbReference>